<evidence type="ECO:0000313" key="3">
    <source>
        <dbReference type="Proteomes" id="UP001500368"/>
    </source>
</evidence>
<name>A0ABP9G0U8_9MICC</name>
<proteinExistence type="predicted"/>
<organism evidence="2 3">
    <name type="scientific">Nesterenkonia rhizosphaerae</name>
    <dbReference type="NCBI Taxonomy" id="1348272"/>
    <lineage>
        <taxon>Bacteria</taxon>
        <taxon>Bacillati</taxon>
        <taxon>Actinomycetota</taxon>
        <taxon>Actinomycetes</taxon>
        <taxon>Micrococcales</taxon>
        <taxon>Micrococcaceae</taxon>
        <taxon>Nesterenkonia</taxon>
    </lineage>
</organism>
<evidence type="ECO:0000313" key="2">
    <source>
        <dbReference type="EMBL" id="GAA4923648.1"/>
    </source>
</evidence>
<dbReference type="RefSeq" id="WP_345477959.1">
    <property type="nucleotide sequence ID" value="NZ_BAABLW010000007.1"/>
</dbReference>
<gene>
    <name evidence="2" type="ORF">GCM10025790_20990</name>
</gene>
<dbReference type="Proteomes" id="UP001500368">
    <property type="component" value="Unassembled WGS sequence"/>
</dbReference>
<dbReference type="EMBL" id="BAABLW010000007">
    <property type="protein sequence ID" value="GAA4923648.1"/>
    <property type="molecule type" value="Genomic_DNA"/>
</dbReference>
<protein>
    <recommendedName>
        <fullName evidence="4">Large polyvalent protein-associated domain-containing protein</fullName>
    </recommendedName>
</protein>
<reference evidence="3" key="1">
    <citation type="journal article" date="2019" name="Int. J. Syst. Evol. Microbiol.">
        <title>The Global Catalogue of Microorganisms (GCM) 10K type strain sequencing project: providing services to taxonomists for standard genome sequencing and annotation.</title>
        <authorList>
            <consortium name="The Broad Institute Genomics Platform"/>
            <consortium name="The Broad Institute Genome Sequencing Center for Infectious Disease"/>
            <person name="Wu L."/>
            <person name="Ma J."/>
        </authorList>
    </citation>
    <scope>NUCLEOTIDE SEQUENCE [LARGE SCALE GENOMIC DNA]</scope>
    <source>
        <strain evidence="3">JCM 19129</strain>
    </source>
</reference>
<sequence length="552" mass="61328">MSKTGGGIGTNQHKIRGTSRVTSGASTVGESNVALATLEDDITDLWGLETAPTEAPAPEPEEQVRYSFIRDFQAQEEAFEATFTGVPNRFYNADLAGKFLGGKTPAELAEIIRQNPRKGHYFDHRSLTGRLCHNVSTPEDNRISAEKVEELIHELDHVTEVHPVKDAKLLRFTGANATRGWLAKLENTTENGYREERWLMVSDHSTAGMKTFTLPGGRDPIGKHQQVTQVDVRSLVGASRIASLSGNNPLGRTAMHPHYHFGTGDYPDDYPGGYSHDAYQQRIDDLQSAGTIVNEVYAKRHELNHESFNAAQLASIATLTDLQDAQLQGRNFIAQRKHLREQSGKIAGVFDDKKHPDKAHQQMMAETSLAAANGGLFAKVEIDNDVDPEEYADFEAAIEEIAEKMPPIPADRRPDLRIRKLGKHRANGLFSASHNTVAVDVRTSEAYIHEMGHYYDLVAKGNASLSADFADISQEYSHALREPDPKKRAYYDTPTEQLARGFEVYAVEKLGINNRLVNPSKFSNNDYAPYTGNPELKAKLFAFFDKTFSTKD</sequence>
<comment type="caution">
    <text evidence="2">The sequence shown here is derived from an EMBL/GenBank/DDBJ whole genome shotgun (WGS) entry which is preliminary data.</text>
</comment>
<keyword evidence="3" id="KW-1185">Reference proteome</keyword>
<evidence type="ECO:0000256" key="1">
    <source>
        <dbReference type="SAM" id="MobiDB-lite"/>
    </source>
</evidence>
<feature type="region of interest" description="Disordered" evidence="1">
    <location>
        <begin position="1"/>
        <end position="26"/>
    </location>
</feature>
<accession>A0ABP9G0U8</accession>
<evidence type="ECO:0008006" key="4">
    <source>
        <dbReference type="Google" id="ProtNLM"/>
    </source>
</evidence>